<keyword evidence="2" id="KW-1133">Transmembrane helix</keyword>
<feature type="transmembrane region" description="Helical" evidence="2">
    <location>
        <begin position="488"/>
        <end position="511"/>
    </location>
</feature>
<keyword evidence="2" id="KW-0472">Membrane</keyword>
<dbReference type="SUPFAM" id="SSF50998">
    <property type="entry name" value="Quinoprotein alcohol dehydrogenase-like"/>
    <property type="match status" value="1"/>
</dbReference>
<dbReference type="Gene3D" id="2.40.128.630">
    <property type="match status" value="1"/>
</dbReference>
<dbReference type="EMBL" id="MHCN01000013">
    <property type="protein sequence ID" value="OGY21483.1"/>
    <property type="molecule type" value="Genomic_DNA"/>
</dbReference>
<dbReference type="InterPro" id="IPR002372">
    <property type="entry name" value="PQQ_rpt_dom"/>
</dbReference>
<sequence length="680" mass="74718">MIRNDKKTKINLCILLLLTFLSAYIFIPNVEAQPADSPWPLFGHDQRHTNNSPYDLGKNKKEVLWSYKTGSSIESSPAIGADGTVYVGSHDGVFYAFNKNGSVKWKVKLTEPSYDPRWNTSKAIMASPAIAKDGTIYINSASGYLHALNPDSSEKWRFPIKWHNDFWNGPNIGPDGTVYIGTARFDKNSEGSGLYALNSDGTKKWFSPEPSGVTIVPSVLDDGTVISGAANPVDNRGRVIALTPDGKKKWEFVLEQWLEGPAAIGGDGTIFSGSKEGIFYALNPDGKEKWRFKTGGGISAIPTVGSDGNVYIGSWDGNFYAFDQKTGKEMWRFDVKVGRDPKLFEGYPGKETICTSAALSKDGVLVFADVFDTVYAVDTAGKELWRWKTESGSGIVSSPAVGRDGTIYFGDEGGNFYALGDKKETNSQATSSASQQVRSAKSLPILVIACSSAIAFGLILAGIIYAIYRRRKQDNESGKKKLSIEILLIILLITFVITAIAGALGFLFYPFKQDSKTKDPKPIEKAETDQSQKAKTDQYEDEFTKNAVRIPGPIDIWVREFGETGRSCLGEVCGALKDTCVRWNKTKDNCYEMIKTSPAAPDRYKIYCNMVVVNQDSKKPANVSLDLNYITGDGITHFVQNESHKIESGNGKSLLWTYDVDEHNEGKCGYSDVIVTEADN</sequence>
<dbReference type="InterPro" id="IPR011047">
    <property type="entry name" value="Quinoprotein_ADH-like_sf"/>
</dbReference>
<dbReference type="PANTHER" id="PTHR34512:SF30">
    <property type="entry name" value="OUTER MEMBRANE PROTEIN ASSEMBLY FACTOR BAMB"/>
    <property type="match status" value="1"/>
</dbReference>
<evidence type="ECO:0000259" key="3">
    <source>
        <dbReference type="Pfam" id="PF13360"/>
    </source>
</evidence>
<dbReference type="Pfam" id="PF13360">
    <property type="entry name" value="PQQ_2"/>
    <property type="match status" value="2"/>
</dbReference>
<keyword evidence="2" id="KW-0812">Transmembrane</keyword>
<feature type="transmembrane region" description="Helical" evidence="2">
    <location>
        <begin position="443"/>
        <end position="468"/>
    </location>
</feature>
<evidence type="ECO:0000256" key="2">
    <source>
        <dbReference type="SAM" id="Phobius"/>
    </source>
</evidence>
<organism evidence="4 5">
    <name type="scientific">Candidatus Woykebacteria bacterium GWA1_44_8</name>
    <dbReference type="NCBI Taxonomy" id="1802591"/>
    <lineage>
        <taxon>Bacteria</taxon>
        <taxon>Candidatus Woykeibacteriota</taxon>
    </lineage>
</organism>
<dbReference type="Proteomes" id="UP000176299">
    <property type="component" value="Unassembled WGS sequence"/>
</dbReference>
<protein>
    <recommendedName>
        <fullName evidence="3">Pyrrolo-quinoline quinone repeat domain-containing protein</fullName>
    </recommendedName>
</protein>
<dbReference type="PANTHER" id="PTHR34512">
    <property type="entry name" value="CELL SURFACE PROTEIN"/>
    <property type="match status" value="1"/>
</dbReference>
<evidence type="ECO:0000313" key="4">
    <source>
        <dbReference type="EMBL" id="OGY21483.1"/>
    </source>
</evidence>
<proteinExistence type="predicted"/>
<feature type="region of interest" description="Disordered" evidence="1">
    <location>
        <begin position="515"/>
        <end position="537"/>
    </location>
</feature>
<dbReference type="InterPro" id="IPR018391">
    <property type="entry name" value="PQQ_b-propeller_rpt"/>
</dbReference>
<evidence type="ECO:0000313" key="5">
    <source>
        <dbReference type="Proteomes" id="UP000176299"/>
    </source>
</evidence>
<dbReference type="Gene3D" id="2.40.10.480">
    <property type="match status" value="4"/>
</dbReference>
<accession>A0A1G1W1G4</accession>
<dbReference type="SMART" id="SM00564">
    <property type="entry name" value="PQQ"/>
    <property type="match status" value="8"/>
</dbReference>
<dbReference type="AlphaFoldDB" id="A0A1G1W1G4"/>
<gene>
    <name evidence="4" type="ORF">A2113_01860</name>
</gene>
<feature type="domain" description="Pyrrolo-quinoline quinone repeat" evidence="3">
    <location>
        <begin position="56"/>
        <end position="157"/>
    </location>
</feature>
<reference evidence="4 5" key="1">
    <citation type="journal article" date="2016" name="Nat. Commun.">
        <title>Thousands of microbial genomes shed light on interconnected biogeochemical processes in an aquifer system.</title>
        <authorList>
            <person name="Anantharaman K."/>
            <person name="Brown C.T."/>
            <person name="Hug L.A."/>
            <person name="Sharon I."/>
            <person name="Castelle C.J."/>
            <person name="Probst A.J."/>
            <person name="Thomas B.C."/>
            <person name="Singh A."/>
            <person name="Wilkins M.J."/>
            <person name="Karaoz U."/>
            <person name="Brodie E.L."/>
            <person name="Williams K.H."/>
            <person name="Hubbard S.S."/>
            <person name="Banfield J.F."/>
        </authorList>
    </citation>
    <scope>NUCLEOTIDE SEQUENCE [LARGE SCALE GENOMIC DNA]</scope>
</reference>
<feature type="domain" description="Pyrrolo-quinoline quinone repeat" evidence="3">
    <location>
        <begin position="236"/>
        <end position="334"/>
    </location>
</feature>
<name>A0A1G1W1G4_9BACT</name>
<dbReference type="STRING" id="1802591.A2113_01860"/>
<evidence type="ECO:0000256" key="1">
    <source>
        <dbReference type="SAM" id="MobiDB-lite"/>
    </source>
</evidence>
<comment type="caution">
    <text evidence="4">The sequence shown here is derived from an EMBL/GenBank/DDBJ whole genome shotgun (WGS) entry which is preliminary data.</text>
</comment>